<keyword evidence="6" id="KW-0175">Coiled coil</keyword>
<evidence type="ECO:0000256" key="7">
    <source>
        <dbReference type="SAM" id="MobiDB-lite"/>
    </source>
</evidence>
<evidence type="ECO:0000256" key="3">
    <source>
        <dbReference type="ARBA" id="ARBA00022771"/>
    </source>
</evidence>
<evidence type="ECO:0000256" key="1">
    <source>
        <dbReference type="ARBA" id="ARBA00022723"/>
    </source>
</evidence>
<dbReference type="Gene3D" id="2.30.30.1190">
    <property type="match status" value="1"/>
</dbReference>
<evidence type="ECO:0000313" key="10">
    <source>
        <dbReference type="Proteomes" id="UP001408789"/>
    </source>
</evidence>
<feature type="zinc finger region" description="C3H1-type" evidence="5">
    <location>
        <begin position="432"/>
        <end position="460"/>
    </location>
</feature>
<keyword evidence="10" id="KW-1185">Reference proteome</keyword>
<dbReference type="PROSITE" id="PS50103">
    <property type="entry name" value="ZF_C3H1"/>
    <property type="match status" value="3"/>
</dbReference>
<dbReference type="PANTHER" id="PTHR13119">
    <property type="entry name" value="ZINC FINGER CCCH DOMAIN-CONTAINING PROTEI"/>
    <property type="match status" value="1"/>
</dbReference>
<dbReference type="AlphaFoldDB" id="A0AAP0DN00"/>
<protein>
    <recommendedName>
        <fullName evidence="8">C3H1-type domain-containing protein</fullName>
    </recommendedName>
</protein>
<dbReference type="GO" id="GO:0003723">
    <property type="term" value="F:RNA binding"/>
    <property type="evidence" value="ECO:0007669"/>
    <property type="project" value="InterPro"/>
</dbReference>
<dbReference type="GO" id="GO:0005634">
    <property type="term" value="C:nucleus"/>
    <property type="evidence" value="ECO:0007669"/>
    <property type="project" value="TreeGrafter"/>
</dbReference>
<feature type="domain" description="C3H1-type" evidence="8">
    <location>
        <begin position="407"/>
        <end position="431"/>
    </location>
</feature>
<evidence type="ECO:0000259" key="8">
    <source>
        <dbReference type="PROSITE" id="PS50103"/>
    </source>
</evidence>
<dbReference type="InterPro" id="IPR000571">
    <property type="entry name" value="Znf_CCCH"/>
</dbReference>
<dbReference type="Proteomes" id="UP001408789">
    <property type="component" value="Unassembled WGS sequence"/>
</dbReference>
<dbReference type="InterPro" id="IPR045124">
    <property type="entry name" value="Su(sable)-like"/>
</dbReference>
<dbReference type="EMBL" id="JBCNJP010000007">
    <property type="protein sequence ID" value="KAK9075742.1"/>
    <property type="molecule type" value="Genomic_DNA"/>
</dbReference>
<feature type="domain" description="C3H1-type" evidence="8">
    <location>
        <begin position="378"/>
        <end position="405"/>
    </location>
</feature>
<proteinExistence type="predicted"/>
<dbReference type="InterPro" id="IPR036855">
    <property type="entry name" value="Znf_CCCH_sf"/>
</dbReference>
<feature type="compositionally biased region" description="Polar residues" evidence="7">
    <location>
        <begin position="462"/>
        <end position="472"/>
    </location>
</feature>
<feature type="zinc finger region" description="C3H1-type" evidence="5">
    <location>
        <begin position="378"/>
        <end position="405"/>
    </location>
</feature>
<organism evidence="9 10">
    <name type="scientific">Deinandra increscens subsp. villosa</name>
    <dbReference type="NCBI Taxonomy" id="3103831"/>
    <lineage>
        <taxon>Eukaryota</taxon>
        <taxon>Viridiplantae</taxon>
        <taxon>Streptophyta</taxon>
        <taxon>Embryophyta</taxon>
        <taxon>Tracheophyta</taxon>
        <taxon>Spermatophyta</taxon>
        <taxon>Magnoliopsida</taxon>
        <taxon>eudicotyledons</taxon>
        <taxon>Gunneridae</taxon>
        <taxon>Pentapetalae</taxon>
        <taxon>asterids</taxon>
        <taxon>campanulids</taxon>
        <taxon>Asterales</taxon>
        <taxon>Asteraceae</taxon>
        <taxon>Asteroideae</taxon>
        <taxon>Heliantheae alliance</taxon>
        <taxon>Madieae</taxon>
        <taxon>Madiinae</taxon>
        <taxon>Deinandra</taxon>
    </lineage>
</organism>
<keyword evidence="2" id="KW-0677">Repeat</keyword>
<dbReference type="Gene3D" id="4.10.1000.10">
    <property type="entry name" value="Zinc finger, CCCH-type"/>
    <property type="match status" value="1"/>
</dbReference>
<feature type="domain" description="C3H1-type" evidence="8">
    <location>
        <begin position="432"/>
        <end position="460"/>
    </location>
</feature>
<accession>A0AAP0DN00</accession>
<sequence>MEKSELQTLKEIPISETNTFSGSRRRRPLKSRTVDTLLHILSLCYADSSHVIQNSDKGVQIDVPLDCPDGIPNDSLYQEQMAICDTRVVLDAQEDGLHNKHVESSELENNILGEKNDLSQKAMTSPLVNFDIRSQDNYDMICSSPNSPTKENVEEGEISGDFVDDTRSVGETNFKPRDFIGTKMSENNSIPLFKKAAENGGKDVTGVVNKSTRNLVDYSEVAVHAKSPERTKQVTLKVNAAKNQDLVSPVKDSGLQYSRKRRGSFTEEERRNKKSKQPVDPTTCPENITLLGKHLDDASQEVIDTSANKVKYNPYLNKVGYYRLTDFFKQDACNEKKRKRVLTKERKAKKKMKDRLKRAEQNRKLGIRRLKLKPVIKEKKIIYCHHYMNGRCHEGEKCKFSHDTTPLTKSKPCCHFARHACMKGDNCPYDHQLSKYPCNNYQTKGVCNRGSDCMFSHEAQPSEASLNGSNKSMPEHKTPPNVSSQKVVETKSCAVVSKFVGITPKSTRPPKGINFLSLESHQSPKVDSEVKEITKTPPLIQDSKEKTKTSPVVQASEKVTKTPTVVPRGINFLSFGKKPGLDYSSGGFSFRISNRVEKPQVSDVVGGGLKPGSSVNVANEVKVDFSTDRSRKPMLTVSFMSSTSQKALQSTLAFASELDLGVKSKV</sequence>
<feature type="region of interest" description="Disordered" evidence="7">
    <location>
        <begin position="247"/>
        <end position="285"/>
    </location>
</feature>
<evidence type="ECO:0000256" key="6">
    <source>
        <dbReference type="SAM" id="Coils"/>
    </source>
</evidence>
<dbReference type="GO" id="GO:0045892">
    <property type="term" value="P:negative regulation of DNA-templated transcription"/>
    <property type="evidence" value="ECO:0007669"/>
    <property type="project" value="InterPro"/>
</dbReference>
<gene>
    <name evidence="9" type="ORF">SSX86_004071</name>
</gene>
<feature type="region of interest" description="Disordered" evidence="7">
    <location>
        <begin position="459"/>
        <end position="485"/>
    </location>
</feature>
<keyword evidence="1 5" id="KW-0479">Metal-binding</keyword>
<evidence type="ECO:0000256" key="4">
    <source>
        <dbReference type="ARBA" id="ARBA00022833"/>
    </source>
</evidence>
<comment type="caution">
    <text evidence="9">The sequence shown here is derived from an EMBL/GenBank/DDBJ whole genome shotgun (WGS) entry which is preliminary data.</text>
</comment>
<dbReference type="PANTHER" id="PTHR13119:SF12">
    <property type="entry name" value="PROTEIN SUPPRESSOR OF SABLE"/>
    <property type="match status" value="1"/>
</dbReference>
<name>A0AAP0DN00_9ASTR</name>
<keyword evidence="3 5" id="KW-0863">Zinc-finger</keyword>
<dbReference type="SUPFAM" id="SSF90229">
    <property type="entry name" value="CCCH zinc finger"/>
    <property type="match status" value="2"/>
</dbReference>
<keyword evidence="4 5" id="KW-0862">Zinc</keyword>
<dbReference type="GO" id="GO:0008270">
    <property type="term" value="F:zinc ion binding"/>
    <property type="evidence" value="ECO:0007669"/>
    <property type="project" value="UniProtKB-KW"/>
</dbReference>
<evidence type="ECO:0000256" key="5">
    <source>
        <dbReference type="PROSITE-ProRule" id="PRU00723"/>
    </source>
</evidence>
<feature type="coiled-coil region" evidence="6">
    <location>
        <begin position="339"/>
        <end position="369"/>
    </location>
</feature>
<evidence type="ECO:0000256" key="2">
    <source>
        <dbReference type="ARBA" id="ARBA00022737"/>
    </source>
</evidence>
<reference evidence="9 10" key="1">
    <citation type="submission" date="2024-04" db="EMBL/GenBank/DDBJ databases">
        <title>The reference genome of an endangered Asteraceae, Deinandra increscens subsp. villosa, native to the Central Coast of California.</title>
        <authorList>
            <person name="Guilliams M."/>
            <person name="Hasenstab-Lehman K."/>
            <person name="Meyer R."/>
            <person name="Mcevoy S."/>
        </authorList>
    </citation>
    <scope>NUCLEOTIDE SEQUENCE [LARGE SCALE GENOMIC DNA]</scope>
    <source>
        <tissue evidence="9">Leaf</tissue>
    </source>
</reference>
<dbReference type="SMART" id="SM00356">
    <property type="entry name" value="ZnF_C3H1"/>
    <property type="match status" value="3"/>
</dbReference>
<feature type="zinc finger region" description="C3H1-type" evidence="5">
    <location>
        <begin position="407"/>
        <end position="431"/>
    </location>
</feature>
<evidence type="ECO:0000313" key="9">
    <source>
        <dbReference type="EMBL" id="KAK9075742.1"/>
    </source>
</evidence>